<evidence type="ECO:0000313" key="4">
    <source>
        <dbReference type="Proteomes" id="UP001278766"/>
    </source>
</evidence>
<keyword evidence="1" id="KW-0175">Coiled coil</keyword>
<dbReference type="AlphaFoldDB" id="A0AAE0H792"/>
<reference evidence="3" key="1">
    <citation type="journal article" date="2023" name="Mol. Phylogenet. Evol.">
        <title>Genome-scale phylogeny and comparative genomics of the fungal order Sordariales.</title>
        <authorList>
            <person name="Hensen N."/>
            <person name="Bonometti L."/>
            <person name="Westerberg I."/>
            <person name="Brannstrom I.O."/>
            <person name="Guillou S."/>
            <person name="Cros-Aarteil S."/>
            <person name="Calhoun S."/>
            <person name="Haridas S."/>
            <person name="Kuo A."/>
            <person name="Mondo S."/>
            <person name="Pangilinan J."/>
            <person name="Riley R."/>
            <person name="LaButti K."/>
            <person name="Andreopoulos B."/>
            <person name="Lipzen A."/>
            <person name="Chen C."/>
            <person name="Yan M."/>
            <person name="Daum C."/>
            <person name="Ng V."/>
            <person name="Clum A."/>
            <person name="Steindorff A."/>
            <person name="Ohm R.A."/>
            <person name="Martin F."/>
            <person name="Silar P."/>
            <person name="Natvig D.O."/>
            <person name="Lalanne C."/>
            <person name="Gautier V."/>
            <person name="Ament-Velasquez S.L."/>
            <person name="Kruys A."/>
            <person name="Hutchinson M.I."/>
            <person name="Powell A.J."/>
            <person name="Barry K."/>
            <person name="Miller A.N."/>
            <person name="Grigoriev I.V."/>
            <person name="Debuchy R."/>
            <person name="Gladieux P."/>
            <person name="Hiltunen Thoren M."/>
            <person name="Johannesson H."/>
        </authorList>
    </citation>
    <scope>NUCLEOTIDE SEQUENCE</scope>
    <source>
        <strain evidence="3">CBS 168.71</strain>
    </source>
</reference>
<keyword evidence="4" id="KW-1185">Reference proteome</keyword>
<organism evidence="3 4">
    <name type="scientific">Chaetomium fimeti</name>
    <dbReference type="NCBI Taxonomy" id="1854472"/>
    <lineage>
        <taxon>Eukaryota</taxon>
        <taxon>Fungi</taxon>
        <taxon>Dikarya</taxon>
        <taxon>Ascomycota</taxon>
        <taxon>Pezizomycotina</taxon>
        <taxon>Sordariomycetes</taxon>
        <taxon>Sordariomycetidae</taxon>
        <taxon>Sordariales</taxon>
        <taxon>Chaetomiaceae</taxon>
        <taxon>Chaetomium</taxon>
    </lineage>
</organism>
<comment type="caution">
    <text evidence="3">The sequence shown here is derived from an EMBL/GenBank/DDBJ whole genome shotgun (WGS) entry which is preliminary data.</text>
</comment>
<feature type="region of interest" description="Disordered" evidence="2">
    <location>
        <begin position="279"/>
        <end position="315"/>
    </location>
</feature>
<feature type="compositionally biased region" description="Low complexity" evidence="2">
    <location>
        <begin position="295"/>
        <end position="308"/>
    </location>
</feature>
<dbReference type="Proteomes" id="UP001278766">
    <property type="component" value="Unassembled WGS sequence"/>
</dbReference>
<sequence>MEVVGVIVSVIPLVTKLVKHFGTQRNAPRQVERLSRVLAELKDERLLDAAMPAEQKHIREMLDRCTDLLDKEMATGQKSRAWKFFWSAEAENRLKGHNDELETELGRLQLRVHMFKKRIQYVGRGSGGAQVRVTHRSQHLPRGNIWFEDEDLEDLSVSFLEPHDITIQNEEGYKVYRSYSIYQFGTVAHREEFLVHVRERQLLGRYFAEKIWEGRDLIAQQKVVRLWRKTTSRESQKTTLSFIGRDERPYERALVDFRRSPTLRDNRAELADVVGSSKTTLEFRRPPRPARTRSRLFGSRSRSSASLVSDDETSNDSDAARFKAAFEANHPATSTFSPLTLRPTGGEANFDDVPGLSPSLPALSPTSSKAPTLDTISLPPASIASLPDDLPVSPRSSMMPVIKDEDLFP</sequence>
<feature type="coiled-coil region" evidence="1">
    <location>
        <begin position="87"/>
        <end position="118"/>
    </location>
</feature>
<evidence type="ECO:0000256" key="2">
    <source>
        <dbReference type="SAM" id="MobiDB-lite"/>
    </source>
</evidence>
<evidence type="ECO:0000256" key="1">
    <source>
        <dbReference type="SAM" id="Coils"/>
    </source>
</evidence>
<gene>
    <name evidence="3" type="ORF">B0H64DRAFT_330899</name>
</gene>
<feature type="region of interest" description="Disordered" evidence="2">
    <location>
        <begin position="335"/>
        <end position="409"/>
    </location>
</feature>
<accession>A0AAE0H792</accession>
<name>A0AAE0H792_9PEZI</name>
<protein>
    <submittedName>
        <fullName evidence="3">Uncharacterized protein</fullName>
    </submittedName>
</protein>
<feature type="compositionally biased region" description="Low complexity" evidence="2">
    <location>
        <begin position="354"/>
        <end position="372"/>
    </location>
</feature>
<dbReference type="RefSeq" id="XP_062654676.1">
    <property type="nucleotide sequence ID" value="XM_062800966.1"/>
</dbReference>
<dbReference type="GeneID" id="87837914"/>
<dbReference type="EMBL" id="JAUEPN010000010">
    <property type="protein sequence ID" value="KAK3291162.1"/>
    <property type="molecule type" value="Genomic_DNA"/>
</dbReference>
<reference evidence="3" key="2">
    <citation type="submission" date="2023-06" db="EMBL/GenBank/DDBJ databases">
        <authorList>
            <consortium name="Lawrence Berkeley National Laboratory"/>
            <person name="Haridas S."/>
            <person name="Hensen N."/>
            <person name="Bonometti L."/>
            <person name="Westerberg I."/>
            <person name="Brannstrom I.O."/>
            <person name="Guillou S."/>
            <person name="Cros-Aarteil S."/>
            <person name="Calhoun S."/>
            <person name="Kuo A."/>
            <person name="Mondo S."/>
            <person name="Pangilinan J."/>
            <person name="Riley R."/>
            <person name="Labutti K."/>
            <person name="Andreopoulos B."/>
            <person name="Lipzen A."/>
            <person name="Chen C."/>
            <person name="Yanf M."/>
            <person name="Daum C."/>
            <person name="Ng V."/>
            <person name="Clum A."/>
            <person name="Steindorff A."/>
            <person name="Ohm R."/>
            <person name="Martin F."/>
            <person name="Silar P."/>
            <person name="Natvig D."/>
            <person name="Lalanne C."/>
            <person name="Gautier V."/>
            <person name="Ament-Velasquez S.L."/>
            <person name="Kruys A."/>
            <person name="Hutchinson M.I."/>
            <person name="Powell A.J."/>
            <person name="Barry K."/>
            <person name="Miller A.N."/>
            <person name="Grigoriev I.V."/>
            <person name="Debuchy R."/>
            <person name="Gladieux P."/>
            <person name="Thoren M.H."/>
            <person name="Johannesson H."/>
        </authorList>
    </citation>
    <scope>NUCLEOTIDE SEQUENCE</scope>
    <source>
        <strain evidence="3">CBS 168.71</strain>
    </source>
</reference>
<evidence type="ECO:0000313" key="3">
    <source>
        <dbReference type="EMBL" id="KAK3291162.1"/>
    </source>
</evidence>
<proteinExistence type="predicted"/>